<name>A0A8X8FXB7_9GAMM</name>
<comment type="caution">
    <text evidence="2">The sequence shown here is derived from an EMBL/GenBank/DDBJ whole genome shotgun (WGS) entry which is preliminary data.</text>
</comment>
<proteinExistence type="predicted"/>
<reference evidence="2 3" key="1">
    <citation type="submission" date="2020-08" db="EMBL/GenBank/DDBJ databases">
        <title>A Genomic Blueprint of the Chicken Gut Microbiome.</title>
        <authorList>
            <person name="Gilroy R."/>
            <person name="Ravi A."/>
            <person name="Getino M."/>
            <person name="Pursley I."/>
            <person name="Horton D.L."/>
            <person name="Alikhan N.-F."/>
            <person name="Baker D."/>
            <person name="Gharbi K."/>
            <person name="Hall N."/>
            <person name="Watson M."/>
            <person name="Adriaenssens E.M."/>
            <person name="Foster-Nyarko E."/>
            <person name="Jarju S."/>
            <person name="Secka A."/>
            <person name="Antonio M."/>
            <person name="Oren A."/>
            <person name="Chaudhuri R."/>
            <person name="La Ragione R.M."/>
            <person name="Hildebrand F."/>
            <person name="Pallen M.J."/>
        </authorList>
    </citation>
    <scope>NUCLEOTIDE SEQUENCE [LARGE SCALE GENOMIC DNA]</scope>
    <source>
        <strain evidence="2 3">Sa5BUN4</strain>
    </source>
</reference>
<feature type="region of interest" description="Disordered" evidence="1">
    <location>
        <begin position="60"/>
        <end position="106"/>
    </location>
</feature>
<gene>
    <name evidence="2" type="ORF">H9654_00490</name>
</gene>
<evidence type="ECO:0000313" key="2">
    <source>
        <dbReference type="EMBL" id="MBD7952670.1"/>
    </source>
</evidence>
<accession>A0A8X8FXB7</accession>
<sequence>MNNNFNWIELASASATSGAVVVAMCAIRSENKHRNAERRRAEKLRQHDLEEANRERVRAEALRREDQDAANRDRARADQIRKDDLDAAVRREEAEAQRSSQERSSRARRLAKIFDRELTEAAAQLNTLGKLLEDATPETIPQFVQIYARPLGPKVFKMHERFLDQLDVFPDMLAISIVNNMTNWSSIPLFSDGLAQSPGIDMLRIRHKVLADIESRVELFGETKSELVKYFADLPGLRMFTFEEIRGMNEANAEVRRRRKDAGKPGNTAG</sequence>
<feature type="compositionally biased region" description="Basic and acidic residues" evidence="1">
    <location>
        <begin position="60"/>
        <end position="105"/>
    </location>
</feature>
<dbReference type="RefSeq" id="WP_191768141.1">
    <property type="nucleotide sequence ID" value="NZ_JACSQS010000001.1"/>
</dbReference>
<evidence type="ECO:0000256" key="1">
    <source>
        <dbReference type="SAM" id="MobiDB-lite"/>
    </source>
</evidence>
<protein>
    <submittedName>
        <fullName evidence="2">Uncharacterized protein</fullName>
    </submittedName>
</protein>
<dbReference type="EMBL" id="JACSQS010000001">
    <property type="protein sequence ID" value="MBD7952670.1"/>
    <property type="molecule type" value="Genomic_DNA"/>
</dbReference>
<organism evidence="2 3">
    <name type="scientific">Stenotrophomonas lacuserhaii</name>
    <dbReference type="NCBI Taxonomy" id="2760084"/>
    <lineage>
        <taxon>Bacteria</taxon>
        <taxon>Pseudomonadati</taxon>
        <taxon>Pseudomonadota</taxon>
        <taxon>Gammaproteobacteria</taxon>
        <taxon>Lysobacterales</taxon>
        <taxon>Lysobacteraceae</taxon>
        <taxon>Stenotrophomonas</taxon>
    </lineage>
</organism>
<dbReference type="AlphaFoldDB" id="A0A8X8FXB7"/>
<evidence type="ECO:0000313" key="3">
    <source>
        <dbReference type="Proteomes" id="UP000636938"/>
    </source>
</evidence>
<keyword evidence="3" id="KW-1185">Reference proteome</keyword>
<dbReference type="Proteomes" id="UP000636938">
    <property type="component" value="Unassembled WGS sequence"/>
</dbReference>